<gene>
    <name evidence="2" type="ORF">C5167_006874</name>
</gene>
<dbReference type="NCBIfam" id="TIGR01640">
    <property type="entry name" value="F_box_assoc_1"/>
    <property type="match status" value="1"/>
</dbReference>
<dbReference type="InterPro" id="IPR050796">
    <property type="entry name" value="SCF_F-box_component"/>
</dbReference>
<protein>
    <recommendedName>
        <fullName evidence="1">F-box associated beta-propeller type 1 domain-containing protein</fullName>
    </recommendedName>
</protein>
<reference evidence="2 3" key="1">
    <citation type="journal article" date="2018" name="Science">
        <title>The opium poppy genome and morphinan production.</title>
        <authorList>
            <person name="Guo L."/>
            <person name="Winzer T."/>
            <person name="Yang X."/>
            <person name="Li Y."/>
            <person name="Ning Z."/>
            <person name="He Z."/>
            <person name="Teodor R."/>
            <person name="Lu Y."/>
            <person name="Bowser T.A."/>
            <person name="Graham I.A."/>
            <person name="Ye K."/>
        </authorList>
    </citation>
    <scope>NUCLEOTIDE SEQUENCE [LARGE SCALE GENOMIC DNA]</scope>
    <source>
        <strain evidence="3">cv. HN1</strain>
        <tissue evidence="2">Leaves</tissue>
    </source>
</reference>
<dbReference type="EMBL" id="CM010718">
    <property type="protein sequence ID" value="RZC59571.1"/>
    <property type="molecule type" value="Genomic_DNA"/>
</dbReference>
<keyword evidence="3" id="KW-1185">Reference proteome</keyword>
<dbReference type="PANTHER" id="PTHR31672">
    <property type="entry name" value="BNACNNG10540D PROTEIN"/>
    <property type="match status" value="1"/>
</dbReference>
<name>A0A4Y7JI00_PAPSO</name>
<dbReference type="OMA" id="VCHISSQ"/>
<proteinExistence type="predicted"/>
<sequence>MRRGRIIGSCNGLVCHISSQKDIIIWNPHTKDYKKIPSPTETDTKSRGFHVRYKYGFGYDLKSEDYKFARMTNIRAKYSEIAVYSIKLDLWKSYPDIPFLYPHEDLVFYEGIFYWVEIPRGCEDPRKIDSFDIGSEAFKEIPLPQNFPYSLFDMIHVLLLGGCLYLIGCAYMPCCEVWMMNYGVHESWTKMFTIGERGCNGAFGNMYPKQSFKNGVILVHVGCSKSYLYDPKHKEFTKFVINGCAVISTWDFVGSLVSPNNLPNSRGFESSEVNEALLIQ</sequence>
<organism evidence="2 3">
    <name type="scientific">Papaver somniferum</name>
    <name type="common">Opium poppy</name>
    <dbReference type="NCBI Taxonomy" id="3469"/>
    <lineage>
        <taxon>Eukaryota</taxon>
        <taxon>Viridiplantae</taxon>
        <taxon>Streptophyta</taxon>
        <taxon>Embryophyta</taxon>
        <taxon>Tracheophyta</taxon>
        <taxon>Spermatophyta</taxon>
        <taxon>Magnoliopsida</taxon>
        <taxon>Ranunculales</taxon>
        <taxon>Papaveraceae</taxon>
        <taxon>Papaveroideae</taxon>
        <taxon>Papaver</taxon>
    </lineage>
</organism>
<evidence type="ECO:0000259" key="1">
    <source>
        <dbReference type="Pfam" id="PF07734"/>
    </source>
</evidence>
<dbReference type="Pfam" id="PF07734">
    <property type="entry name" value="FBA_1"/>
    <property type="match status" value="1"/>
</dbReference>
<dbReference type="SUPFAM" id="SSF50965">
    <property type="entry name" value="Galactose oxidase, central domain"/>
    <property type="match status" value="1"/>
</dbReference>
<evidence type="ECO:0000313" key="3">
    <source>
        <dbReference type="Proteomes" id="UP000316621"/>
    </source>
</evidence>
<dbReference type="PANTHER" id="PTHR31672:SF13">
    <property type="entry name" value="F-BOX PROTEIN CPR30-LIKE"/>
    <property type="match status" value="1"/>
</dbReference>
<feature type="domain" description="F-box associated beta-propeller type 1" evidence="1">
    <location>
        <begin position="8"/>
        <end position="196"/>
    </location>
</feature>
<dbReference type="AlphaFoldDB" id="A0A4Y7JI00"/>
<dbReference type="InterPro" id="IPR017451">
    <property type="entry name" value="F-box-assoc_interact_dom"/>
</dbReference>
<accession>A0A4Y7JI00</accession>
<dbReference type="InterPro" id="IPR006527">
    <property type="entry name" value="F-box-assoc_dom_typ1"/>
</dbReference>
<dbReference type="Proteomes" id="UP000316621">
    <property type="component" value="Chromosome 4"/>
</dbReference>
<dbReference type="Gramene" id="RZC59571">
    <property type="protein sequence ID" value="RZC59571"/>
    <property type="gene ID" value="C5167_006874"/>
</dbReference>
<evidence type="ECO:0000313" key="2">
    <source>
        <dbReference type="EMBL" id="RZC59571.1"/>
    </source>
</evidence>
<dbReference type="InterPro" id="IPR011043">
    <property type="entry name" value="Gal_Oxase/kelch_b-propeller"/>
</dbReference>